<sequence length="64" mass="7318">MKPKAYATIPMLELQKQAKLPVACLNRFVGNFRKIFSCRGGKSIMHRDPANESHKDTFVSNYTM</sequence>
<proteinExistence type="predicted"/>
<dbReference type="AlphaFoldDB" id="A0A0A8ZFT0"/>
<reference evidence="1" key="1">
    <citation type="submission" date="2014-09" db="EMBL/GenBank/DDBJ databases">
        <authorList>
            <person name="Magalhaes I.L.F."/>
            <person name="Oliveira U."/>
            <person name="Santos F.R."/>
            <person name="Vidigal T.H.D.A."/>
            <person name="Brescovit A.D."/>
            <person name="Santos A.J."/>
        </authorList>
    </citation>
    <scope>NUCLEOTIDE SEQUENCE</scope>
    <source>
        <tissue evidence="1">Shoot tissue taken approximately 20 cm above the soil surface</tissue>
    </source>
</reference>
<accession>A0A0A8ZFT0</accession>
<evidence type="ECO:0000313" key="1">
    <source>
        <dbReference type="EMBL" id="JAD37626.1"/>
    </source>
</evidence>
<protein>
    <submittedName>
        <fullName evidence="1">Uncharacterized protein</fullName>
    </submittedName>
</protein>
<organism evidence="1">
    <name type="scientific">Arundo donax</name>
    <name type="common">Giant reed</name>
    <name type="synonym">Donax arundinaceus</name>
    <dbReference type="NCBI Taxonomy" id="35708"/>
    <lineage>
        <taxon>Eukaryota</taxon>
        <taxon>Viridiplantae</taxon>
        <taxon>Streptophyta</taxon>
        <taxon>Embryophyta</taxon>
        <taxon>Tracheophyta</taxon>
        <taxon>Spermatophyta</taxon>
        <taxon>Magnoliopsida</taxon>
        <taxon>Liliopsida</taxon>
        <taxon>Poales</taxon>
        <taxon>Poaceae</taxon>
        <taxon>PACMAD clade</taxon>
        <taxon>Arundinoideae</taxon>
        <taxon>Arundineae</taxon>
        <taxon>Arundo</taxon>
    </lineage>
</organism>
<dbReference type="EMBL" id="GBRH01260269">
    <property type="protein sequence ID" value="JAD37626.1"/>
    <property type="molecule type" value="Transcribed_RNA"/>
</dbReference>
<name>A0A0A8ZFT0_ARUDO</name>
<reference evidence="1" key="2">
    <citation type="journal article" date="2015" name="Data Brief">
        <title>Shoot transcriptome of the giant reed, Arundo donax.</title>
        <authorList>
            <person name="Barrero R.A."/>
            <person name="Guerrero F.D."/>
            <person name="Moolhuijzen P."/>
            <person name="Goolsby J.A."/>
            <person name="Tidwell J."/>
            <person name="Bellgard S.E."/>
            <person name="Bellgard M.I."/>
        </authorList>
    </citation>
    <scope>NUCLEOTIDE SEQUENCE</scope>
    <source>
        <tissue evidence="1">Shoot tissue taken approximately 20 cm above the soil surface</tissue>
    </source>
</reference>